<accession>E0VEF5</accession>
<dbReference type="GO" id="GO:0061668">
    <property type="term" value="P:mitochondrial ribosome assembly"/>
    <property type="evidence" value="ECO:0007669"/>
    <property type="project" value="TreeGrafter"/>
</dbReference>
<comment type="similarity">
    <text evidence="2 6">Belongs to the peroxisomal membrane protein PXMP2/4 family.</text>
</comment>
<dbReference type="InParanoid" id="E0VEF5"/>
<gene>
    <name evidence="8" type="primary">8234175</name>
    <name evidence="7" type="ORF">Phum_PHUM131830</name>
</gene>
<dbReference type="HOGENOM" id="CLU_049109_4_1_1"/>
<evidence type="ECO:0000313" key="7">
    <source>
        <dbReference type="EMBL" id="EEB11761.1"/>
    </source>
</evidence>
<dbReference type="AlphaFoldDB" id="E0VEF5"/>
<evidence type="ECO:0000256" key="4">
    <source>
        <dbReference type="ARBA" id="ARBA00022989"/>
    </source>
</evidence>
<dbReference type="EMBL" id="AAZO01001527">
    <property type="status" value="NOT_ANNOTATED_CDS"/>
    <property type="molecule type" value="Genomic_DNA"/>
</dbReference>
<dbReference type="KEGG" id="phu:Phum_PHUM131830"/>
<feature type="transmembrane region" description="Helical" evidence="6">
    <location>
        <begin position="56"/>
        <end position="77"/>
    </location>
</feature>
<evidence type="ECO:0000256" key="5">
    <source>
        <dbReference type="ARBA" id="ARBA00023136"/>
    </source>
</evidence>
<organism>
    <name type="scientific">Pediculus humanus subsp. corporis</name>
    <name type="common">Body louse</name>
    <dbReference type="NCBI Taxonomy" id="121224"/>
    <lineage>
        <taxon>Eukaryota</taxon>
        <taxon>Metazoa</taxon>
        <taxon>Ecdysozoa</taxon>
        <taxon>Arthropoda</taxon>
        <taxon>Hexapoda</taxon>
        <taxon>Insecta</taxon>
        <taxon>Pterygota</taxon>
        <taxon>Neoptera</taxon>
        <taxon>Paraneoptera</taxon>
        <taxon>Psocodea</taxon>
        <taxon>Troctomorpha</taxon>
        <taxon>Phthiraptera</taxon>
        <taxon>Anoplura</taxon>
        <taxon>Pediculidae</taxon>
        <taxon>Pediculus</taxon>
    </lineage>
</organism>
<dbReference type="EnsemblMetazoa" id="PHUM131830-RA">
    <property type="protein sequence ID" value="PHUM131830-PA"/>
    <property type="gene ID" value="PHUM131830"/>
</dbReference>
<evidence type="ECO:0000256" key="3">
    <source>
        <dbReference type="ARBA" id="ARBA00022692"/>
    </source>
</evidence>
<feature type="transmembrane region" description="Helical" evidence="6">
    <location>
        <begin position="172"/>
        <end position="192"/>
    </location>
</feature>
<evidence type="ECO:0000256" key="1">
    <source>
        <dbReference type="ARBA" id="ARBA00004141"/>
    </source>
</evidence>
<reference evidence="7" key="2">
    <citation type="submission" date="2007-04" db="EMBL/GenBank/DDBJ databases">
        <title>The genome of the human body louse.</title>
        <authorList>
            <consortium name="The Human Body Louse Genome Consortium"/>
            <person name="Kirkness E."/>
            <person name="Walenz B."/>
            <person name="Hass B."/>
            <person name="Bruggner R."/>
            <person name="Strausberg R."/>
        </authorList>
    </citation>
    <scope>NUCLEOTIDE SEQUENCE</scope>
    <source>
        <strain evidence="7">USDA</strain>
    </source>
</reference>
<dbReference type="PANTHER" id="PTHR11266">
    <property type="entry name" value="PEROXISOMAL MEMBRANE PROTEIN 2, PXMP2 MPV17"/>
    <property type="match status" value="1"/>
</dbReference>
<feature type="transmembrane region" description="Helical" evidence="6">
    <location>
        <begin position="97"/>
        <end position="117"/>
    </location>
</feature>
<comment type="subcellular location">
    <subcellularLocation>
        <location evidence="1">Membrane</location>
        <topology evidence="1">Multi-pass membrane protein</topology>
    </subcellularLocation>
</comment>
<feature type="transmembrane region" description="Helical" evidence="6">
    <location>
        <begin position="133"/>
        <end position="152"/>
    </location>
</feature>
<evidence type="ECO:0000313" key="8">
    <source>
        <dbReference type="EnsemblMetazoa" id="PHUM131830-PA"/>
    </source>
</evidence>
<reference evidence="7" key="1">
    <citation type="submission" date="2007-04" db="EMBL/GenBank/DDBJ databases">
        <title>Annotation of Pediculus humanus corporis strain USDA.</title>
        <authorList>
            <person name="Kirkness E."/>
            <person name="Hannick L."/>
            <person name="Hass B."/>
            <person name="Bruggner R."/>
            <person name="Lawson D."/>
            <person name="Bidwell S."/>
            <person name="Joardar V."/>
            <person name="Caler E."/>
            <person name="Walenz B."/>
            <person name="Inman J."/>
            <person name="Schobel S."/>
            <person name="Galinsky K."/>
            <person name="Amedeo P."/>
            <person name="Strausberg R."/>
        </authorList>
    </citation>
    <scope>NUCLEOTIDE SEQUENCE</scope>
    <source>
        <strain evidence="7">USDA</strain>
    </source>
</reference>
<proteinExistence type="inferred from homology"/>
<evidence type="ECO:0000313" key="9">
    <source>
        <dbReference type="Proteomes" id="UP000009046"/>
    </source>
</evidence>
<dbReference type="Proteomes" id="UP000009046">
    <property type="component" value="Unassembled WGS sequence"/>
</dbReference>
<dbReference type="EMBL" id="DS235090">
    <property type="protein sequence ID" value="EEB11761.1"/>
    <property type="molecule type" value="Genomic_DNA"/>
</dbReference>
<sequence>MFSATVKVSRFQFKFYLALSAKRFYKGQKFSFCPPEFESKSCKFFKKTVKNIFGKYLFLTNTISSGVLMSLGDLLQQEIEYINDNEHTDSFDWKRNLHMGIIGTVLGPISHYFYLILDKFIPGTDLSSITKKIFLDQSLASPISIVIFFLGLNFLNDEDFETSKSELEKKFLLIYVADCVLWIPFQFFNFCCLASEFRVIYINALTMCYNIFLSFMKYS</sequence>
<protein>
    <submittedName>
        <fullName evidence="7 8">Peroxisomal membrane protein, putative</fullName>
    </submittedName>
</protein>
<keyword evidence="4 6" id="KW-1133">Transmembrane helix</keyword>
<dbReference type="GO" id="GO:0016020">
    <property type="term" value="C:membrane"/>
    <property type="evidence" value="ECO:0007669"/>
    <property type="project" value="UniProtKB-SubCell"/>
</dbReference>
<dbReference type="CTD" id="8234175"/>
<dbReference type="eggNOG" id="KOG1944">
    <property type="taxonomic scope" value="Eukaryota"/>
</dbReference>
<dbReference type="Pfam" id="PF04117">
    <property type="entry name" value="Mpv17_PMP22"/>
    <property type="match status" value="1"/>
</dbReference>
<dbReference type="OMA" id="KFLYTWM"/>
<dbReference type="GeneID" id="8234175"/>
<keyword evidence="9" id="KW-1185">Reference proteome</keyword>
<dbReference type="InterPro" id="IPR007248">
    <property type="entry name" value="Mpv17_PMP22"/>
</dbReference>
<keyword evidence="5 6" id="KW-0472">Membrane</keyword>
<dbReference type="GO" id="GO:0005739">
    <property type="term" value="C:mitochondrion"/>
    <property type="evidence" value="ECO:0007669"/>
    <property type="project" value="TreeGrafter"/>
</dbReference>
<dbReference type="STRING" id="121224.E0VEF5"/>
<feature type="transmembrane region" description="Helical" evidence="6">
    <location>
        <begin position="199"/>
        <end position="216"/>
    </location>
</feature>
<dbReference type="VEuPathDB" id="VectorBase:PHUM131830"/>
<name>E0VEF5_PEDHC</name>
<dbReference type="RefSeq" id="XP_002424499.1">
    <property type="nucleotide sequence ID" value="XM_002424454.1"/>
</dbReference>
<dbReference type="OrthoDB" id="10267969at2759"/>
<keyword evidence="3 6" id="KW-0812">Transmembrane</keyword>
<evidence type="ECO:0000256" key="2">
    <source>
        <dbReference type="ARBA" id="ARBA00006824"/>
    </source>
</evidence>
<reference evidence="8" key="3">
    <citation type="submission" date="2021-02" db="UniProtKB">
        <authorList>
            <consortium name="EnsemblMetazoa"/>
        </authorList>
    </citation>
    <scope>IDENTIFICATION</scope>
    <source>
        <strain evidence="8">USDA</strain>
    </source>
</reference>
<dbReference type="FunCoup" id="E0VEF5">
    <property type="interactions" value="766"/>
</dbReference>
<dbReference type="PANTHER" id="PTHR11266:SF81">
    <property type="entry name" value="GH12661P-RELATED"/>
    <property type="match status" value="1"/>
</dbReference>
<evidence type="ECO:0000256" key="6">
    <source>
        <dbReference type="RuleBase" id="RU363053"/>
    </source>
</evidence>